<dbReference type="Gene3D" id="3.40.630.30">
    <property type="match status" value="1"/>
</dbReference>
<accession>A0AAD6VQ91</accession>
<evidence type="ECO:0000313" key="3">
    <source>
        <dbReference type="Proteomes" id="UP001219525"/>
    </source>
</evidence>
<dbReference type="InterPro" id="IPR000182">
    <property type="entry name" value="GNAT_dom"/>
</dbReference>
<organism evidence="2 3">
    <name type="scientific">Mycena pura</name>
    <dbReference type="NCBI Taxonomy" id="153505"/>
    <lineage>
        <taxon>Eukaryota</taxon>
        <taxon>Fungi</taxon>
        <taxon>Dikarya</taxon>
        <taxon>Basidiomycota</taxon>
        <taxon>Agaricomycotina</taxon>
        <taxon>Agaricomycetes</taxon>
        <taxon>Agaricomycetidae</taxon>
        <taxon>Agaricales</taxon>
        <taxon>Marasmiineae</taxon>
        <taxon>Mycenaceae</taxon>
        <taxon>Mycena</taxon>
    </lineage>
</organism>
<evidence type="ECO:0000313" key="2">
    <source>
        <dbReference type="EMBL" id="KAJ7219586.1"/>
    </source>
</evidence>
<dbReference type="Proteomes" id="UP001219525">
    <property type="component" value="Unassembled WGS sequence"/>
</dbReference>
<dbReference type="GO" id="GO:0016747">
    <property type="term" value="F:acyltransferase activity, transferring groups other than amino-acyl groups"/>
    <property type="evidence" value="ECO:0007669"/>
    <property type="project" value="InterPro"/>
</dbReference>
<dbReference type="CDD" id="cd04301">
    <property type="entry name" value="NAT_SF"/>
    <property type="match status" value="1"/>
</dbReference>
<dbReference type="AlphaFoldDB" id="A0AAD6VQ91"/>
<dbReference type="Pfam" id="PF00583">
    <property type="entry name" value="Acetyltransf_1"/>
    <property type="match status" value="1"/>
</dbReference>
<dbReference type="InterPro" id="IPR016181">
    <property type="entry name" value="Acyl_CoA_acyltransferase"/>
</dbReference>
<proteinExistence type="predicted"/>
<sequence>MMFSYEISPIPLPASDSDVFKYSHLRLLALKTNPEAYGTTFTGESRNTPAMWRERIDNPERLTIIARAKAQRAVSDISSGKPADCASPEGQEECEWVGTASILTPEMLRADSGDAARNEYVLVGMWVHPAHRRTGLGKRLIETGIAWVRARTEGMPDGERRVI</sequence>
<keyword evidence="3" id="KW-1185">Reference proteome</keyword>
<evidence type="ECO:0000259" key="1">
    <source>
        <dbReference type="Pfam" id="PF00583"/>
    </source>
</evidence>
<protein>
    <recommendedName>
        <fullName evidence="1">N-acetyltransferase domain-containing protein</fullName>
    </recommendedName>
</protein>
<dbReference type="SUPFAM" id="SSF55729">
    <property type="entry name" value="Acyl-CoA N-acyltransferases (Nat)"/>
    <property type="match status" value="1"/>
</dbReference>
<reference evidence="2" key="1">
    <citation type="submission" date="2023-03" db="EMBL/GenBank/DDBJ databases">
        <title>Massive genome expansion in bonnet fungi (Mycena s.s.) driven by repeated elements and novel gene families across ecological guilds.</title>
        <authorList>
            <consortium name="Lawrence Berkeley National Laboratory"/>
            <person name="Harder C.B."/>
            <person name="Miyauchi S."/>
            <person name="Viragh M."/>
            <person name="Kuo A."/>
            <person name="Thoen E."/>
            <person name="Andreopoulos B."/>
            <person name="Lu D."/>
            <person name="Skrede I."/>
            <person name="Drula E."/>
            <person name="Henrissat B."/>
            <person name="Morin E."/>
            <person name="Kohler A."/>
            <person name="Barry K."/>
            <person name="LaButti K."/>
            <person name="Morin E."/>
            <person name="Salamov A."/>
            <person name="Lipzen A."/>
            <person name="Mereny Z."/>
            <person name="Hegedus B."/>
            <person name="Baldrian P."/>
            <person name="Stursova M."/>
            <person name="Weitz H."/>
            <person name="Taylor A."/>
            <person name="Grigoriev I.V."/>
            <person name="Nagy L.G."/>
            <person name="Martin F."/>
            <person name="Kauserud H."/>
        </authorList>
    </citation>
    <scope>NUCLEOTIDE SEQUENCE</scope>
    <source>
        <strain evidence="2">9144</strain>
    </source>
</reference>
<gene>
    <name evidence="2" type="ORF">GGX14DRAFT_436818</name>
</gene>
<comment type="caution">
    <text evidence="2">The sequence shown here is derived from an EMBL/GenBank/DDBJ whole genome shotgun (WGS) entry which is preliminary data.</text>
</comment>
<dbReference type="EMBL" id="JARJCW010000011">
    <property type="protein sequence ID" value="KAJ7219586.1"/>
    <property type="molecule type" value="Genomic_DNA"/>
</dbReference>
<feature type="non-terminal residue" evidence="2">
    <location>
        <position position="1"/>
    </location>
</feature>
<name>A0AAD6VQ91_9AGAR</name>
<feature type="domain" description="N-acetyltransferase" evidence="1">
    <location>
        <begin position="95"/>
        <end position="151"/>
    </location>
</feature>